<organism evidence="2 3">
    <name type="scientific">Paenibacillus sophorae</name>
    <dbReference type="NCBI Taxonomy" id="1333845"/>
    <lineage>
        <taxon>Bacteria</taxon>
        <taxon>Bacillati</taxon>
        <taxon>Bacillota</taxon>
        <taxon>Bacilli</taxon>
        <taxon>Bacillales</taxon>
        <taxon>Paenibacillaceae</taxon>
        <taxon>Paenibacillus</taxon>
    </lineage>
</organism>
<evidence type="ECO:0000313" key="2">
    <source>
        <dbReference type="EMBL" id="SEN80687.1"/>
    </source>
</evidence>
<proteinExistence type="predicted"/>
<dbReference type="AlphaFoldDB" id="A0A1H8JK94"/>
<dbReference type="NCBIfam" id="TIGR04223">
    <property type="entry name" value="quorum_AgrD"/>
    <property type="match status" value="1"/>
</dbReference>
<feature type="transmembrane region" description="Helical" evidence="1">
    <location>
        <begin position="12"/>
        <end position="37"/>
    </location>
</feature>
<keyword evidence="1" id="KW-0812">Transmembrane</keyword>
<name>A0A1H8JK94_9BACL</name>
<dbReference type="STRING" id="1333845.SAMN04487895_10343"/>
<sequence length="47" mass="5042">MKKLANKMTIKAFVGVATILSILAVCVVSTASVIYVYQGNTPNELLK</sequence>
<evidence type="ECO:0000313" key="3">
    <source>
        <dbReference type="Proteomes" id="UP000198809"/>
    </source>
</evidence>
<dbReference type="Proteomes" id="UP000198809">
    <property type="component" value="Unassembled WGS sequence"/>
</dbReference>
<dbReference type="EMBL" id="FODH01000003">
    <property type="protein sequence ID" value="SEN80687.1"/>
    <property type="molecule type" value="Genomic_DNA"/>
</dbReference>
<evidence type="ECO:0000256" key="1">
    <source>
        <dbReference type="SAM" id="Phobius"/>
    </source>
</evidence>
<dbReference type="RefSeq" id="WP_246590510.1">
    <property type="nucleotide sequence ID" value="NZ_CP076607.1"/>
</dbReference>
<accession>A0A1H8JK94</accession>
<dbReference type="InterPro" id="IPR009229">
    <property type="entry name" value="AgrD"/>
</dbReference>
<reference evidence="2 3" key="1">
    <citation type="submission" date="2016-10" db="EMBL/GenBank/DDBJ databases">
        <authorList>
            <person name="de Groot N.N."/>
        </authorList>
    </citation>
    <scope>NUCLEOTIDE SEQUENCE [LARGE SCALE GENOMIC DNA]</scope>
    <source>
        <strain evidence="2 3">CGMCC 1.10238</strain>
    </source>
</reference>
<protein>
    <submittedName>
        <fullName evidence="2">Cyclic lactone autoinducer peptide</fullName>
    </submittedName>
</protein>
<keyword evidence="1" id="KW-0472">Membrane</keyword>
<gene>
    <name evidence="2" type="ORF">SAMN04487895_10343</name>
</gene>
<keyword evidence="1" id="KW-1133">Transmembrane helix</keyword>